<dbReference type="NCBIfam" id="NF002834">
    <property type="entry name" value="PRK03011.1-5"/>
    <property type="match status" value="1"/>
</dbReference>
<dbReference type="PANTHER" id="PTHR21060:SF3">
    <property type="entry name" value="BUTYRATE KINASE 2-RELATED"/>
    <property type="match status" value="1"/>
</dbReference>
<dbReference type="NCBIfam" id="TIGR02707">
    <property type="entry name" value="butyr_kinase"/>
    <property type="match status" value="1"/>
</dbReference>
<comment type="similarity">
    <text evidence="2 9 10">Belongs to the acetokinase family.</text>
</comment>
<keyword evidence="6 9" id="KW-0418">Kinase</keyword>
<dbReference type="InterPro" id="IPR043129">
    <property type="entry name" value="ATPase_NBD"/>
</dbReference>
<accession>A0ABR8PF20</accession>
<dbReference type="CDD" id="cd24011">
    <property type="entry name" value="ASKHA_NBD_BK"/>
    <property type="match status" value="1"/>
</dbReference>
<comment type="catalytic activity">
    <reaction evidence="8 9">
        <text>butanoate + ATP = butanoyl phosphate + ADP</text>
        <dbReference type="Rhea" id="RHEA:13585"/>
        <dbReference type="ChEBI" id="CHEBI:17968"/>
        <dbReference type="ChEBI" id="CHEBI:30616"/>
        <dbReference type="ChEBI" id="CHEBI:58079"/>
        <dbReference type="ChEBI" id="CHEBI:456216"/>
        <dbReference type="EC" id="2.7.2.7"/>
    </reaction>
</comment>
<dbReference type="EMBL" id="JACSQY010000001">
    <property type="protein sequence ID" value="MBD7906773.1"/>
    <property type="molecule type" value="Genomic_DNA"/>
</dbReference>
<evidence type="ECO:0000256" key="9">
    <source>
        <dbReference type="HAMAP-Rule" id="MF_00542"/>
    </source>
</evidence>
<organism evidence="11 12">
    <name type="scientific">Sporosarcina gallistercoris</name>
    <dbReference type="NCBI Taxonomy" id="2762245"/>
    <lineage>
        <taxon>Bacteria</taxon>
        <taxon>Bacillati</taxon>
        <taxon>Bacillota</taxon>
        <taxon>Bacilli</taxon>
        <taxon>Bacillales</taxon>
        <taxon>Caryophanaceae</taxon>
        <taxon>Sporosarcina</taxon>
    </lineage>
</organism>
<keyword evidence="5 9" id="KW-0547">Nucleotide-binding</keyword>
<dbReference type="GO" id="GO:0047761">
    <property type="term" value="F:butyrate kinase activity"/>
    <property type="evidence" value="ECO:0007669"/>
    <property type="project" value="UniProtKB-EC"/>
</dbReference>
<name>A0ABR8PF20_9BACL</name>
<dbReference type="Gene3D" id="3.30.420.40">
    <property type="match status" value="2"/>
</dbReference>
<keyword evidence="7 9" id="KW-0067">ATP-binding</keyword>
<dbReference type="Pfam" id="PF00871">
    <property type="entry name" value="Acetate_kinase"/>
    <property type="match status" value="1"/>
</dbReference>
<evidence type="ECO:0000313" key="11">
    <source>
        <dbReference type="EMBL" id="MBD7906773.1"/>
    </source>
</evidence>
<dbReference type="HAMAP" id="MF_00542">
    <property type="entry name" value="Butyrate_kinase"/>
    <property type="match status" value="1"/>
</dbReference>
<evidence type="ECO:0000313" key="12">
    <source>
        <dbReference type="Proteomes" id="UP000659496"/>
    </source>
</evidence>
<comment type="subcellular location">
    <subcellularLocation>
        <location evidence="1 9">Cytoplasm</location>
    </subcellularLocation>
</comment>
<gene>
    <name evidence="9" type="primary">buk</name>
    <name evidence="11" type="ORF">H9659_00330</name>
</gene>
<dbReference type="PANTHER" id="PTHR21060">
    <property type="entry name" value="ACETATE KINASE"/>
    <property type="match status" value="1"/>
</dbReference>
<dbReference type="SUPFAM" id="SSF53067">
    <property type="entry name" value="Actin-like ATPase domain"/>
    <property type="match status" value="2"/>
</dbReference>
<evidence type="ECO:0000256" key="8">
    <source>
        <dbReference type="ARBA" id="ARBA00048596"/>
    </source>
</evidence>
<evidence type="ECO:0000256" key="4">
    <source>
        <dbReference type="ARBA" id="ARBA00022679"/>
    </source>
</evidence>
<evidence type="ECO:0000256" key="6">
    <source>
        <dbReference type="ARBA" id="ARBA00022777"/>
    </source>
</evidence>
<dbReference type="InterPro" id="IPR011245">
    <property type="entry name" value="Butyrate_kin"/>
</dbReference>
<keyword evidence="12" id="KW-1185">Reference proteome</keyword>
<evidence type="ECO:0000256" key="10">
    <source>
        <dbReference type="RuleBase" id="RU003835"/>
    </source>
</evidence>
<dbReference type="PROSITE" id="PS01075">
    <property type="entry name" value="ACETATE_KINASE_1"/>
    <property type="match status" value="1"/>
</dbReference>
<protein>
    <recommendedName>
        <fullName evidence="9">Probable butyrate kinase</fullName>
        <shortName evidence="9">BK</shortName>
        <ecNumber evidence="9">2.7.2.7</ecNumber>
    </recommendedName>
    <alternativeName>
        <fullName evidence="9">Branched-chain carboxylic acid kinase</fullName>
    </alternativeName>
</protein>
<dbReference type="RefSeq" id="WP_191687942.1">
    <property type="nucleotide sequence ID" value="NZ_JACSQY010000001.1"/>
</dbReference>
<dbReference type="InterPro" id="IPR000890">
    <property type="entry name" value="Aliphatic_acid_kin_short-chain"/>
</dbReference>
<dbReference type="InterPro" id="IPR023865">
    <property type="entry name" value="Aliphatic_acid_kinase_CS"/>
</dbReference>
<evidence type="ECO:0000256" key="3">
    <source>
        <dbReference type="ARBA" id="ARBA00022490"/>
    </source>
</evidence>
<evidence type="ECO:0000256" key="1">
    <source>
        <dbReference type="ARBA" id="ARBA00004496"/>
    </source>
</evidence>
<reference evidence="11 12" key="1">
    <citation type="submission" date="2020-08" db="EMBL/GenBank/DDBJ databases">
        <title>A Genomic Blueprint of the Chicken Gut Microbiome.</title>
        <authorList>
            <person name="Gilroy R."/>
            <person name="Ravi A."/>
            <person name="Getino M."/>
            <person name="Pursley I."/>
            <person name="Horton D.L."/>
            <person name="Alikhan N.-F."/>
            <person name="Baker D."/>
            <person name="Gharbi K."/>
            <person name="Hall N."/>
            <person name="Watson M."/>
            <person name="Adriaenssens E.M."/>
            <person name="Foster-Nyarko E."/>
            <person name="Jarju S."/>
            <person name="Secka A."/>
            <person name="Antonio M."/>
            <person name="Oren A."/>
            <person name="Chaudhuri R."/>
            <person name="La Ragione R.M."/>
            <person name="Hildebrand F."/>
            <person name="Pallen M.J."/>
        </authorList>
    </citation>
    <scope>NUCLEOTIDE SEQUENCE [LARGE SCALE GENOMIC DNA]</scope>
    <source>
        <strain evidence="11 12">Sa3CUA8</strain>
    </source>
</reference>
<evidence type="ECO:0000256" key="2">
    <source>
        <dbReference type="ARBA" id="ARBA00008748"/>
    </source>
</evidence>
<dbReference type="PRINTS" id="PR00471">
    <property type="entry name" value="ACETATEKNASE"/>
</dbReference>
<dbReference type="PROSITE" id="PS01076">
    <property type="entry name" value="ACETATE_KINASE_2"/>
    <property type="match status" value="1"/>
</dbReference>
<proteinExistence type="inferred from homology"/>
<keyword evidence="3 9" id="KW-0963">Cytoplasm</keyword>
<evidence type="ECO:0000256" key="7">
    <source>
        <dbReference type="ARBA" id="ARBA00022840"/>
    </source>
</evidence>
<dbReference type="PIRSF" id="PIRSF036458">
    <property type="entry name" value="Butyrate_kin"/>
    <property type="match status" value="1"/>
</dbReference>
<comment type="caution">
    <text evidence="11">The sequence shown here is derived from an EMBL/GenBank/DDBJ whole genome shotgun (WGS) entry which is preliminary data.</text>
</comment>
<keyword evidence="4 9" id="KW-0808">Transferase</keyword>
<sequence length="376" mass="40839">MHLEATRILTINPGSTSTKIGVFDNDQLVMEETLRHSTEQLAQFASITAQYEFRKSMILDELKQHEIELSSLSAVCGRGGLLRPIAGGTYTVNESMLEDLRKGYSGQHASNLGGILANEIATEAKIPAFIVDPVVVDELQPIARISGFNLLERHSIFHALNQKAVARRYAVHTSKKYEELRLIVTHMGGGITVGAHRYGEVIDVNNGLHGDGPFSPERAGTVPAGDLVDICFSGKYYRQEIMEMLVGKGGLTGYLGTNNAVEVEKRIAAGDGHAKEVYSAMAYQVAKEIGSAAAVLQGEVDAIILTGGLAYGKDFTAEIQSYVDWIAEVVIYPGEDELQALAEGAIRVLTGEEEAKMYPSRQTNKEMEADHIGSRV</sequence>
<dbReference type="Proteomes" id="UP000659496">
    <property type="component" value="Unassembled WGS sequence"/>
</dbReference>
<evidence type="ECO:0000256" key="5">
    <source>
        <dbReference type="ARBA" id="ARBA00022741"/>
    </source>
</evidence>
<dbReference type="EC" id="2.7.2.7" evidence="9"/>